<name>A0A0J8TXI7_9MYCO</name>
<evidence type="ECO:0000313" key="2">
    <source>
        <dbReference type="Proteomes" id="UP000037594"/>
    </source>
</evidence>
<protein>
    <recommendedName>
        <fullName evidence="3">DUF1738 domain-containing protein</fullName>
    </recommendedName>
</protein>
<dbReference type="EMBL" id="LFOD01000066">
    <property type="protein sequence ID" value="KMV13872.1"/>
    <property type="molecule type" value="Genomic_DNA"/>
</dbReference>
<dbReference type="Proteomes" id="UP000037594">
    <property type="component" value="Unassembled WGS sequence"/>
</dbReference>
<accession>A0A0J8TXI7</accession>
<organism evidence="1 2">
    <name type="scientific">Mycolicibacterium conceptionense</name>
    <dbReference type="NCBI Taxonomy" id="451644"/>
    <lineage>
        <taxon>Bacteria</taxon>
        <taxon>Bacillati</taxon>
        <taxon>Actinomycetota</taxon>
        <taxon>Actinomycetes</taxon>
        <taxon>Mycobacteriales</taxon>
        <taxon>Mycobacteriaceae</taxon>
        <taxon>Mycolicibacterium</taxon>
    </lineage>
</organism>
<reference evidence="1 2" key="1">
    <citation type="submission" date="2015-06" db="EMBL/GenBank/DDBJ databases">
        <title>Genome sequence of Mycobacterium conceptionense strain MLE.</title>
        <authorList>
            <person name="Greninger A.L."/>
            <person name="Cunningham G."/>
            <person name="Chiu C.Y."/>
            <person name="Miller S."/>
        </authorList>
    </citation>
    <scope>NUCLEOTIDE SEQUENCE [LARGE SCALE GENOMIC DNA]</scope>
    <source>
        <strain evidence="1 2">MLE</strain>
    </source>
</reference>
<evidence type="ECO:0008006" key="3">
    <source>
        <dbReference type="Google" id="ProtNLM"/>
    </source>
</evidence>
<dbReference type="PATRIC" id="fig|451644.5.peg.6777"/>
<sequence length="281" mass="31249">MTASTAERISPAVDGNGQVDWPTLLTQALTLPGQMGTTYCRFYQYSLQNQMLLWAQGVSEPCAPFSVWKRLGRIPVKGGGRYVLHPAPFRKTDEETGEEKVVVCRFRLKRSTFPYSNTVGEDLVWPELPEWDWQSALSALDIEQVPFEMISGNTQGYSYERKVAISPVAVFPAKTGFHELAHVMLGHTTGAARDEGEPLCRGVREFQAESVAYLLAHETGLRAWAPEESRAYIQDWLGDEEVTDRHIRAVFTAVDKILTAGRSAPALDEDAEVARASSLVD</sequence>
<dbReference type="OrthoDB" id="7605626at2"/>
<dbReference type="RefSeq" id="WP_048896559.1">
    <property type="nucleotide sequence ID" value="NZ_LFOD01000066.1"/>
</dbReference>
<comment type="caution">
    <text evidence="1">The sequence shown here is derived from an EMBL/GenBank/DDBJ whole genome shotgun (WGS) entry which is preliminary data.</text>
</comment>
<evidence type="ECO:0000313" key="1">
    <source>
        <dbReference type="EMBL" id="KMV13872.1"/>
    </source>
</evidence>
<proteinExistence type="predicted"/>
<dbReference type="AlphaFoldDB" id="A0A0J8TXI7"/>
<gene>
    <name evidence="1" type="ORF">ACT17_32965</name>
</gene>